<dbReference type="PANTHER" id="PTHR48085:SF5">
    <property type="entry name" value="CADMIUM_ZINC-TRANSPORTING ATPASE HMA4-RELATED"/>
    <property type="match status" value="1"/>
</dbReference>
<keyword evidence="10" id="KW-1003">Cell membrane</keyword>
<comment type="catalytic activity">
    <reaction evidence="9">
        <text>Zn(2+)(in) + ATP + H2O = Zn(2+)(out) + ADP + phosphate + H(+)</text>
        <dbReference type="Rhea" id="RHEA:20621"/>
        <dbReference type="ChEBI" id="CHEBI:15377"/>
        <dbReference type="ChEBI" id="CHEBI:15378"/>
        <dbReference type="ChEBI" id="CHEBI:29105"/>
        <dbReference type="ChEBI" id="CHEBI:30616"/>
        <dbReference type="ChEBI" id="CHEBI:43474"/>
        <dbReference type="ChEBI" id="CHEBI:456216"/>
        <dbReference type="EC" id="7.2.2.12"/>
    </reaction>
</comment>
<evidence type="ECO:0000313" key="12">
    <source>
        <dbReference type="EMBL" id="RKO69649.1"/>
    </source>
</evidence>
<evidence type="ECO:0000256" key="9">
    <source>
        <dbReference type="ARBA" id="ARBA00047308"/>
    </source>
</evidence>
<dbReference type="SUPFAM" id="SSF56784">
    <property type="entry name" value="HAD-like"/>
    <property type="match status" value="1"/>
</dbReference>
<keyword evidence="6 10" id="KW-1133">Transmembrane helix</keyword>
<evidence type="ECO:0000256" key="1">
    <source>
        <dbReference type="ARBA" id="ARBA00004370"/>
    </source>
</evidence>
<dbReference type="EC" id="7.2.2.12" evidence="8"/>
<dbReference type="InterPro" id="IPR036412">
    <property type="entry name" value="HAD-like_sf"/>
</dbReference>
<dbReference type="GO" id="GO:0005886">
    <property type="term" value="C:plasma membrane"/>
    <property type="evidence" value="ECO:0007669"/>
    <property type="project" value="UniProtKB-SubCell"/>
</dbReference>
<dbReference type="InterPro" id="IPR023214">
    <property type="entry name" value="HAD_sf"/>
</dbReference>
<keyword evidence="13" id="KW-1185">Reference proteome</keyword>
<gene>
    <name evidence="12" type="primary">cadA</name>
    <name evidence="12" type="ORF">D7322_20480</name>
</gene>
<evidence type="ECO:0000256" key="5">
    <source>
        <dbReference type="ARBA" id="ARBA00022967"/>
    </source>
</evidence>
<proteinExistence type="inferred from homology"/>
<evidence type="ECO:0000256" key="4">
    <source>
        <dbReference type="ARBA" id="ARBA00022723"/>
    </source>
</evidence>
<feature type="transmembrane region" description="Helical" evidence="10">
    <location>
        <begin position="62"/>
        <end position="79"/>
    </location>
</feature>
<evidence type="ECO:0000256" key="8">
    <source>
        <dbReference type="ARBA" id="ARBA00039097"/>
    </source>
</evidence>
<dbReference type="PROSITE" id="PS00154">
    <property type="entry name" value="ATPASE_E1_E2"/>
    <property type="match status" value="1"/>
</dbReference>
<dbReference type="SFLD" id="SFLDG00002">
    <property type="entry name" value="C1.7:_P-type_atpase_like"/>
    <property type="match status" value="1"/>
</dbReference>
<comment type="similarity">
    <text evidence="2 10">Belongs to the cation transport ATPase (P-type) (TC 3.A.3) family. Type IB subfamily.</text>
</comment>
<evidence type="ECO:0000256" key="3">
    <source>
        <dbReference type="ARBA" id="ARBA00022692"/>
    </source>
</evidence>
<dbReference type="InterPro" id="IPR008250">
    <property type="entry name" value="ATPase_P-typ_transduc_dom_A_sf"/>
</dbReference>
<keyword evidence="10" id="KW-0547">Nucleotide-binding</keyword>
<evidence type="ECO:0000256" key="10">
    <source>
        <dbReference type="RuleBase" id="RU362081"/>
    </source>
</evidence>
<dbReference type="GO" id="GO:0015086">
    <property type="term" value="F:cadmium ion transmembrane transporter activity"/>
    <property type="evidence" value="ECO:0007669"/>
    <property type="project" value="TreeGrafter"/>
</dbReference>
<name>A0A420VTV0_9SPHI</name>
<dbReference type="RefSeq" id="WP_121126097.1">
    <property type="nucleotide sequence ID" value="NZ_RBWS01000017.1"/>
</dbReference>
<dbReference type="Gene3D" id="2.70.150.10">
    <property type="entry name" value="Calcium-transporting ATPase, cytoplasmic transduction domain A"/>
    <property type="match status" value="1"/>
</dbReference>
<feature type="transmembrane region" description="Helical" evidence="10">
    <location>
        <begin position="653"/>
        <end position="671"/>
    </location>
</feature>
<dbReference type="Pfam" id="PF00122">
    <property type="entry name" value="E1-E2_ATPase"/>
    <property type="match status" value="1"/>
</dbReference>
<dbReference type="NCBIfam" id="TIGR01494">
    <property type="entry name" value="ATPase_P-type"/>
    <property type="match status" value="1"/>
</dbReference>
<keyword evidence="10" id="KW-0067">ATP-binding</keyword>
<dbReference type="PANTHER" id="PTHR48085">
    <property type="entry name" value="CADMIUM/ZINC-TRANSPORTING ATPASE HMA2-RELATED"/>
    <property type="match status" value="1"/>
</dbReference>
<dbReference type="GO" id="GO:0016887">
    <property type="term" value="F:ATP hydrolysis activity"/>
    <property type="evidence" value="ECO:0007669"/>
    <property type="project" value="InterPro"/>
</dbReference>
<feature type="domain" description="P-type ATPase A" evidence="11">
    <location>
        <begin position="176"/>
        <end position="275"/>
    </location>
</feature>
<dbReference type="InterPro" id="IPR044492">
    <property type="entry name" value="P_typ_ATPase_HD_dom"/>
</dbReference>
<dbReference type="InterPro" id="IPR027256">
    <property type="entry name" value="P-typ_ATPase_IB"/>
</dbReference>
<comment type="subcellular location">
    <subcellularLocation>
        <location evidence="10">Cell membrane</location>
    </subcellularLocation>
    <subcellularLocation>
        <location evidence="1">Membrane</location>
    </subcellularLocation>
</comment>
<comment type="caution">
    <text evidence="12">The sequence shown here is derived from an EMBL/GenBank/DDBJ whole genome shotgun (WGS) entry which is preliminary data.</text>
</comment>
<dbReference type="NCBIfam" id="TIGR01525">
    <property type="entry name" value="ATPase-IB_hvy"/>
    <property type="match status" value="1"/>
</dbReference>
<evidence type="ECO:0000259" key="11">
    <source>
        <dbReference type="Pfam" id="PF00122"/>
    </source>
</evidence>
<dbReference type="SUPFAM" id="SSF81653">
    <property type="entry name" value="Calcium ATPase, transduction domain A"/>
    <property type="match status" value="1"/>
</dbReference>
<dbReference type="SFLD" id="SFLDS00003">
    <property type="entry name" value="Haloacid_Dehalogenase"/>
    <property type="match status" value="1"/>
</dbReference>
<dbReference type="PRINTS" id="PR00119">
    <property type="entry name" value="CATATPASE"/>
</dbReference>
<dbReference type="GO" id="GO:0046872">
    <property type="term" value="F:metal ion binding"/>
    <property type="evidence" value="ECO:0007669"/>
    <property type="project" value="UniProtKB-KW"/>
</dbReference>
<evidence type="ECO:0000256" key="2">
    <source>
        <dbReference type="ARBA" id="ARBA00006024"/>
    </source>
</evidence>
<reference evidence="12 13" key="1">
    <citation type="submission" date="2018-10" db="EMBL/GenBank/DDBJ databases">
        <title>Sphingobacterium sp. M05W1-28.</title>
        <authorList>
            <person name="Cai H."/>
        </authorList>
    </citation>
    <scope>NUCLEOTIDE SEQUENCE [LARGE SCALE GENOMIC DNA]</scope>
    <source>
        <strain evidence="12 13">M05W1-28</strain>
    </source>
</reference>
<keyword evidence="7 10" id="KW-0472">Membrane</keyword>
<keyword evidence="12" id="KW-0378">Hydrolase</keyword>
<dbReference type="OrthoDB" id="9770315at2"/>
<feature type="transmembrane region" description="Helical" evidence="10">
    <location>
        <begin position="294"/>
        <end position="314"/>
    </location>
</feature>
<feature type="transmembrane region" description="Helical" evidence="10">
    <location>
        <begin position="91"/>
        <end position="109"/>
    </location>
</feature>
<dbReference type="SFLD" id="SFLDF00027">
    <property type="entry name" value="p-type_atpase"/>
    <property type="match status" value="1"/>
</dbReference>
<accession>A0A420VTV0</accession>
<feature type="transmembrane region" description="Helical" evidence="10">
    <location>
        <begin position="629"/>
        <end position="647"/>
    </location>
</feature>
<evidence type="ECO:0000256" key="6">
    <source>
        <dbReference type="ARBA" id="ARBA00022989"/>
    </source>
</evidence>
<dbReference type="InterPro" id="IPR018303">
    <property type="entry name" value="ATPase_P-typ_P_site"/>
</dbReference>
<dbReference type="EMBL" id="RBWS01000017">
    <property type="protein sequence ID" value="RKO69649.1"/>
    <property type="molecule type" value="Genomic_DNA"/>
</dbReference>
<dbReference type="Gene3D" id="3.40.1110.10">
    <property type="entry name" value="Calcium-transporting ATPase, cytoplasmic domain N"/>
    <property type="match status" value="1"/>
</dbReference>
<organism evidence="12 13">
    <name type="scientific">Sphingobacterium puteale</name>
    <dbReference type="NCBI Taxonomy" id="2420510"/>
    <lineage>
        <taxon>Bacteria</taxon>
        <taxon>Pseudomonadati</taxon>
        <taxon>Bacteroidota</taxon>
        <taxon>Sphingobacteriia</taxon>
        <taxon>Sphingobacteriales</taxon>
        <taxon>Sphingobacteriaceae</taxon>
        <taxon>Sphingobacterium</taxon>
    </lineage>
</organism>
<evidence type="ECO:0000313" key="13">
    <source>
        <dbReference type="Proteomes" id="UP000282423"/>
    </source>
</evidence>
<dbReference type="Gene3D" id="3.40.50.1000">
    <property type="entry name" value="HAD superfamily/HAD-like"/>
    <property type="match status" value="1"/>
</dbReference>
<evidence type="ECO:0000256" key="7">
    <source>
        <dbReference type="ARBA" id="ARBA00023136"/>
    </source>
</evidence>
<dbReference type="GO" id="GO:0016463">
    <property type="term" value="F:P-type zinc transporter activity"/>
    <property type="evidence" value="ECO:0007669"/>
    <property type="project" value="UniProtKB-EC"/>
</dbReference>
<dbReference type="InterPro" id="IPR059000">
    <property type="entry name" value="ATPase_P-type_domA"/>
</dbReference>
<keyword evidence="3 10" id="KW-0812">Transmembrane</keyword>
<feature type="transmembrane region" description="Helical" evidence="10">
    <location>
        <begin position="326"/>
        <end position="347"/>
    </location>
</feature>
<sequence>MEHKHIYDAKGKQLCCTQTEKIYNQAGAQRLIQEAPAQDHFHSHNDDDGHDHAAVEGSKLQLFLPAIISFVLLMAAIAMDNWVPQSWFKDWVRVCWYVVAYIPVGFPVIKDALKSISKEEIFSEFLLMSIATLGAFAIKEFPEGVAVMLFYAVGEVFQTLAVSRAKSNIKALLDQRPDEVTIVEANNSRVIRAETAAIGDIIQLKPGEKLGLDGELISDTASFNTAALTGESKPDTKTKGEIVLAGMINMNTVSLVKVTTAYKDSKLSKILELVQNATSQKAPTELFIRKFAKVYTPIVVLLAIAICLVPYFFVVQYVFNDWLYRALVFLVISCPCALVISIPLGYFGGIGAASRNGILFKGSNFLDAMAKIQHVVMDKTGTMTEGVFKVQEVRLEPGVDETVILKLVNKIESRSSHPVATAIREYVGEPDESLNLIDVEEITGHGLKGTTDGKVLLVGNFKLLDKFNIAYHIDPNSIVYTTIAIALDNRFMGFITIADSIKEDAAMTIRLLHKSGVHATMLSGDKSTVVAYVAKELGIDKAFGDLLPEDKVDKVKEIKASNESIAFVGDGINDAPVVALSDVGIAMGGLGSDATIETADVVIQDDKPSKIPMAINIGKQTKKVVYQNIGLAFVVKGVVLILGAGGLATMWEAVFADVGVSLIAILNAIRIQKMKF</sequence>
<keyword evidence="4 10" id="KW-0479">Metal-binding</keyword>
<dbReference type="InterPro" id="IPR023299">
    <property type="entry name" value="ATPase_P-typ_cyto_dom_N"/>
</dbReference>
<dbReference type="NCBIfam" id="TIGR01512">
    <property type="entry name" value="ATPase-IB2_Cd"/>
    <property type="match status" value="1"/>
</dbReference>
<dbReference type="GO" id="GO:0005524">
    <property type="term" value="F:ATP binding"/>
    <property type="evidence" value="ECO:0007669"/>
    <property type="project" value="UniProtKB-UniRule"/>
</dbReference>
<dbReference type="Pfam" id="PF00702">
    <property type="entry name" value="Hydrolase"/>
    <property type="match status" value="1"/>
</dbReference>
<dbReference type="AlphaFoldDB" id="A0A420VTV0"/>
<dbReference type="SUPFAM" id="SSF81665">
    <property type="entry name" value="Calcium ATPase, transmembrane domain M"/>
    <property type="match status" value="1"/>
</dbReference>
<dbReference type="InterPro" id="IPR051014">
    <property type="entry name" value="Cation_Transport_ATPase_IB"/>
</dbReference>
<dbReference type="InterPro" id="IPR023298">
    <property type="entry name" value="ATPase_P-typ_TM_dom_sf"/>
</dbReference>
<protein>
    <recommendedName>
        <fullName evidence="8">P-type Zn(2+) transporter</fullName>
        <ecNumber evidence="8">7.2.2.12</ecNumber>
    </recommendedName>
</protein>
<dbReference type="InterPro" id="IPR001757">
    <property type="entry name" value="P_typ_ATPase"/>
</dbReference>
<dbReference type="Proteomes" id="UP000282423">
    <property type="component" value="Unassembled WGS sequence"/>
</dbReference>
<keyword evidence="5" id="KW-1278">Translocase</keyword>